<feature type="region of interest" description="Disordered" evidence="1">
    <location>
        <begin position="33"/>
        <end position="92"/>
    </location>
</feature>
<name>A0A388TAE7_TERA1</name>
<evidence type="ECO:0000256" key="1">
    <source>
        <dbReference type="SAM" id="MobiDB-lite"/>
    </source>
</evidence>
<dbReference type="EMBL" id="BGZN01000014">
    <property type="protein sequence ID" value="GBR73605.1"/>
    <property type="molecule type" value="Genomic_DNA"/>
</dbReference>
<dbReference type="Proteomes" id="UP000269352">
    <property type="component" value="Unassembled WGS sequence"/>
</dbReference>
<reference evidence="2 3" key="1">
    <citation type="journal article" date="2019" name="ISME J.">
        <title>Genome analyses of uncultured TG2/ZB3 bacteria in 'Margulisbacteria' specifically attached to ectosymbiotic spirochetes of protists in the termite gut.</title>
        <authorList>
            <person name="Utami Y.D."/>
            <person name="Kuwahara H."/>
            <person name="Igai K."/>
            <person name="Murakami T."/>
            <person name="Sugaya K."/>
            <person name="Morikawa T."/>
            <person name="Nagura Y."/>
            <person name="Yuki M."/>
            <person name="Deevong P."/>
            <person name="Inoue T."/>
            <person name="Kihara K."/>
            <person name="Lo N."/>
            <person name="Yamada A."/>
            <person name="Ohkuma M."/>
            <person name="Hongoh Y."/>
        </authorList>
    </citation>
    <scope>NUCLEOTIDE SEQUENCE [LARGE SCALE GENOMIC DNA]</scope>
    <source>
        <strain evidence="2">NkOx7-01</strain>
    </source>
</reference>
<evidence type="ECO:0000313" key="2">
    <source>
        <dbReference type="EMBL" id="GBR73605.1"/>
    </source>
</evidence>
<keyword evidence="3" id="KW-1185">Reference proteome</keyword>
<proteinExistence type="predicted"/>
<evidence type="ECO:0000313" key="3">
    <source>
        <dbReference type="Proteomes" id="UP000269352"/>
    </source>
</evidence>
<accession>A0A388TAE7</accession>
<comment type="caution">
    <text evidence="2">The sequence shown here is derived from an EMBL/GenBank/DDBJ whole genome shotgun (WGS) entry which is preliminary data.</text>
</comment>
<dbReference type="AlphaFoldDB" id="A0A388TAE7"/>
<protein>
    <submittedName>
        <fullName evidence="2">Uncharacterized protein</fullName>
    </submittedName>
</protein>
<gene>
    <name evidence="2" type="ORF">NO1_0949</name>
</gene>
<sequence>MVDISGIGQSLGLDTTVAAGAAAAAGAVNKEKKVRKRPALDDKGLGLEDIPDDIPSVPVESAETAEAAETESAEAVEAADNAEAAEKTDAVYDEEENTAALAKIDYELASLQVMLKKVISKKIAMADKHNVLKHKLLVSVFEDCKNAYQKIKEVRDLLG</sequence>
<organism evidence="2 3">
    <name type="scientific">Termititenax aidoneus</name>
    <dbReference type="NCBI Taxonomy" id="2218524"/>
    <lineage>
        <taxon>Bacteria</taxon>
        <taxon>Bacillati</taxon>
        <taxon>Candidatus Margulisiibacteriota</taxon>
        <taxon>Candidatus Termititenacia</taxon>
        <taxon>Candidatus Termititenacales</taxon>
        <taxon>Candidatus Termititenacaceae</taxon>
        <taxon>Candidatus Termititenax</taxon>
    </lineage>
</organism>